<dbReference type="EMBL" id="HBUE01272979">
    <property type="protein sequence ID" value="CAG6564908.1"/>
    <property type="molecule type" value="Transcribed_RNA"/>
</dbReference>
<dbReference type="EMBL" id="HBUE01167658">
    <property type="protein sequence ID" value="CAG6513439.1"/>
    <property type="molecule type" value="Transcribed_RNA"/>
</dbReference>
<dbReference type="EMBL" id="HBUE01002112">
    <property type="protein sequence ID" value="CAG6444088.1"/>
    <property type="molecule type" value="Transcribed_RNA"/>
</dbReference>
<sequence>MALSPIPPTCDRLPGVRPGGNRTSILCGVYPFGVRSAHAILMTIRSFRDVFPGGKLIPGWSGNWTPIRSGRANLLPRAIRRGGNWTPIRSGCSAHAVLMTIRSFLDVFPGGKLIPG</sequence>
<accession>A0A8D8ES11</accession>
<proteinExistence type="predicted"/>
<protein>
    <submittedName>
        <fullName evidence="1">(northern house mosquito) hypothetical protein</fullName>
    </submittedName>
</protein>
<reference evidence="1" key="1">
    <citation type="submission" date="2021-05" db="EMBL/GenBank/DDBJ databases">
        <authorList>
            <person name="Alioto T."/>
            <person name="Alioto T."/>
            <person name="Gomez Garrido J."/>
        </authorList>
    </citation>
    <scope>NUCLEOTIDE SEQUENCE</scope>
</reference>
<evidence type="ECO:0000313" key="1">
    <source>
        <dbReference type="EMBL" id="CAG6444088.1"/>
    </source>
</evidence>
<dbReference type="AlphaFoldDB" id="A0A8D8ES11"/>
<organism evidence="1">
    <name type="scientific">Culex pipiens</name>
    <name type="common">House mosquito</name>
    <dbReference type="NCBI Taxonomy" id="7175"/>
    <lineage>
        <taxon>Eukaryota</taxon>
        <taxon>Metazoa</taxon>
        <taxon>Ecdysozoa</taxon>
        <taxon>Arthropoda</taxon>
        <taxon>Hexapoda</taxon>
        <taxon>Insecta</taxon>
        <taxon>Pterygota</taxon>
        <taxon>Neoptera</taxon>
        <taxon>Endopterygota</taxon>
        <taxon>Diptera</taxon>
        <taxon>Nematocera</taxon>
        <taxon>Culicoidea</taxon>
        <taxon>Culicidae</taxon>
        <taxon>Culicinae</taxon>
        <taxon>Culicini</taxon>
        <taxon>Culex</taxon>
        <taxon>Culex</taxon>
    </lineage>
</organism>
<name>A0A8D8ES11_CULPI</name>